<evidence type="ECO:0000313" key="3">
    <source>
        <dbReference type="Proteomes" id="UP001152747"/>
    </source>
</evidence>
<keyword evidence="1" id="KW-0175">Coiled coil</keyword>
<organism evidence="2 3">
    <name type="scientific">Caenorhabditis angaria</name>
    <dbReference type="NCBI Taxonomy" id="860376"/>
    <lineage>
        <taxon>Eukaryota</taxon>
        <taxon>Metazoa</taxon>
        <taxon>Ecdysozoa</taxon>
        <taxon>Nematoda</taxon>
        <taxon>Chromadorea</taxon>
        <taxon>Rhabditida</taxon>
        <taxon>Rhabditina</taxon>
        <taxon>Rhabditomorpha</taxon>
        <taxon>Rhabditoidea</taxon>
        <taxon>Rhabditidae</taxon>
        <taxon>Peloderinae</taxon>
        <taxon>Caenorhabditis</taxon>
    </lineage>
</organism>
<dbReference type="Gene3D" id="3.30.40.10">
    <property type="entry name" value="Zinc/RING finger domain, C3HC4 (zinc finger)"/>
    <property type="match status" value="1"/>
</dbReference>
<evidence type="ECO:0000313" key="2">
    <source>
        <dbReference type="EMBL" id="CAI5441966.1"/>
    </source>
</evidence>
<feature type="coiled-coil region" evidence="1">
    <location>
        <begin position="71"/>
        <end position="111"/>
    </location>
</feature>
<evidence type="ECO:0008006" key="4">
    <source>
        <dbReference type="Google" id="ProtNLM"/>
    </source>
</evidence>
<comment type="caution">
    <text evidence="2">The sequence shown here is derived from an EMBL/GenBank/DDBJ whole genome shotgun (WGS) entry which is preliminary data.</text>
</comment>
<gene>
    <name evidence="2" type="ORF">CAMP_LOCUS4603</name>
</gene>
<name>A0A9P1ID66_9PELO</name>
<sequence>MDSLKEKLKCAKCGNVYGETIPMYINKKCEHHFCEDCCSETCSVCNSETDFVKFPMISDVITAINEHTEIVKKSTEIEKELEQKSVEAEKKKEERNQLEKEKQQMMEIRKEQHACFECENVDFEQHMHLCGVCHELKFSNEEEVKKNALCSTCAIKKHIRQGHKIVDFYPFLSLYQFSSHRPNIKSKLEEFDNLRGVLKKSCFNFDVLTIKASEYYNVLTDMARRSKSTKIQVEFFEKIESFIEESKSITIDADSEVKKRIVSLQENLEAIREWHKSKLENCVDDSETVKLEEAADSNNNDVEIETELAFAQNFF</sequence>
<dbReference type="Proteomes" id="UP001152747">
    <property type="component" value="Unassembled WGS sequence"/>
</dbReference>
<evidence type="ECO:0000256" key="1">
    <source>
        <dbReference type="SAM" id="Coils"/>
    </source>
</evidence>
<dbReference type="InterPro" id="IPR013083">
    <property type="entry name" value="Znf_RING/FYVE/PHD"/>
</dbReference>
<accession>A0A9P1ID66</accession>
<dbReference type="EMBL" id="CANHGI010000002">
    <property type="protein sequence ID" value="CAI5441966.1"/>
    <property type="molecule type" value="Genomic_DNA"/>
</dbReference>
<keyword evidence="3" id="KW-1185">Reference proteome</keyword>
<dbReference type="AlphaFoldDB" id="A0A9P1ID66"/>
<reference evidence="2" key="1">
    <citation type="submission" date="2022-11" db="EMBL/GenBank/DDBJ databases">
        <authorList>
            <person name="Kikuchi T."/>
        </authorList>
    </citation>
    <scope>NUCLEOTIDE SEQUENCE</scope>
    <source>
        <strain evidence="2">PS1010</strain>
    </source>
</reference>
<protein>
    <recommendedName>
        <fullName evidence="4">RING-type domain-containing protein</fullName>
    </recommendedName>
</protein>
<proteinExistence type="predicted"/>